<keyword evidence="8" id="KW-0418">Kinase</keyword>
<dbReference type="PROSITE" id="PS00108">
    <property type="entry name" value="PROTEIN_KINASE_ST"/>
    <property type="match status" value="1"/>
</dbReference>
<evidence type="ECO:0000256" key="9">
    <source>
        <dbReference type="ARBA" id="ARBA00022840"/>
    </source>
</evidence>
<dbReference type="Gene3D" id="3.40.50.300">
    <property type="entry name" value="P-loop containing nucleotide triphosphate hydrolases"/>
    <property type="match status" value="1"/>
</dbReference>
<feature type="region of interest" description="Disordered" evidence="15">
    <location>
        <begin position="1340"/>
        <end position="1372"/>
    </location>
</feature>
<evidence type="ECO:0000256" key="14">
    <source>
        <dbReference type="PROSITE-ProRule" id="PRU10141"/>
    </source>
</evidence>
<dbReference type="SMART" id="SM00248">
    <property type="entry name" value="ANK"/>
    <property type="match status" value="5"/>
</dbReference>
<dbReference type="Pfam" id="PF16095">
    <property type="entry name" value="COR-A"/>
    <property type="match status" value="1"/>
</dbReference>
<dbReference type="SMART" id="SM00364">
    <property type="entry name" value="LRR_BAC"/>
    <property type="match status" value="8"/>
</dbReference>
<feature type="domain" description="Protein kinase" evidence="16">
    <location>
        <begin position="1296"/>
        <end position="1631"/>
    </location>
</feature>
<dbReference type="EMBL" id="CALNXJ010000032">
    <property type="protein sequence ID" value="CAH3139075.1"/>
    <property type="molecule type" value="Genomic_DNA"/>
</dbReference>
<evidence type="ECO:0000256" key="4">
    <source>
        <dbReference type="ARBA" id="ARBA00022614"/>
    </source>
</evidence>
<dbReference type="InterPro" id="IPR001611">
    <property type="entry name" value="Leu-rich_rpt"/>
</dbReference>
<dbReference type="GO" id="GO:0009966">
    <property type="term" value="P:regulation of signal transduction"/>
    <property type="evidence" value="ECO:0007669"/>
    <property type="project" value="UniProtKB-ARBA"/>
</dbReference>
<dbReference type="SUPFAM" id="SSF48403">
    <property type="entry name" value="Ankyrin repeat"/>
    <property type="match status" value="1"/>
</dbReference>
<dbReference type="GO" id="GO:0005737">
    <property type="term" value="C:cytoplasm"/>
    <property type="evidence" value="ECO:0007669"/>
    <property type="project" value="UniProtKB-ARBA"/>
</dbReference>
<dbReference type="Pfam" id="PF23748">
    <property type="entry name" value="Beta-prop_LRRK2"/>
    <property type="match status" value="1"/>
</dbReference>
<keyword evidence="13" id="KW-0040">ANK repeat</keyword>
<dbReference type="Pfam" id="PF12796">
    <property type="entry name" value="Ank_2"/>
    <property type="match status" value="2"/>
</dbReference>
<keyword evidence="7 14" id="KW-0547">Nucleotide-binding</keyword>
<dbReference type="InterPro" id="IPR017441">
    <property type="entry name" value="Protein_kinase_ATP_BS"/>
</dbReference>
<evidence type="ECO:0000256" key="7">
    <source>
        <dbReference type="ARBA" id="ARBA00022741"/>
    </source>
</evidence>
<dbReference type="Gene3D" id="3.80.10.10">
    <property type="entry name" value="Ribonuclease Inhibitor"/>
    <property type="match status" value="3"/>
</dbReference>
<dbReference type="InterPro" id="IPR020859">
    <property type="entry name" value="ROC"/>
</dbReference>
<dbReference type="InterPro" id="IPR002110">
    <property type="entry name" value="Ankyrin_rpt"/>
</dbReference>
<dbReference type="PROSITE" id="PS51450">
    <property type="entry name" value="LRR"/>
    <property type="match status" value="4"/>
</dbReference>
<dbReference type="PROSITE" id="PS50011">
    <property type="entry name" value="PROTEIN_KINASE_DOM"/>
    <property type="match status" value="1"/>
</dbReference>
<sequence length="2386" mass="268121">MMLIFHFQSKAVPRQRGKKDTWKISDLSFLFPGVRKQLFEACTTGDLDTLLQAIYHNQDVVKELICGEDVASSTLPRNFLHVACENGHLEVVRQLVAFGANVNQAVEEIGTPLCVACIKGYADIAKYLLKEGAFVHNPVFGHLSPILLACKSGKHDVVEFLLSEQPSLLGSHGPLLLYEACRLGHVQLARLLIRRGVDVNPPSTSLDSQGRESPGSPLKGACEGHQTAVVNYLIENGAKVTCDLVENYWELIGEALMRYTKETRNKRKTALSFEVDPSVTMFSAAWSKKNLYAIHKAWFVNLSARLVSIDLSDNCIKELPEELFNILPALEELDVSKNQLEYLPEVISSYTRIQKLSAFDNQLTHAPVSLFQLPTMKKLNLARNNISSLFGELEEGEEADGDTWGCTALKVLTLSFNQLKSLPNGIQGAVGLTKLYLDHNNLRDFPMAWKCPLEILDLSHNKLTSFSCNMEMVWDTSLKRLYLSSNHLGSISWNLCQLSGLQDLDMSHNNIRMLPKPEFWTCSTLHKLNLSFNKLSAKPLVESQMGSSTLKRFQFFKASSSEDGQETKTDCEFPTALFSHTLETLSVNDNNLHSLPSSICGLMSLIELDLSNNHELRTLPPELGNLRDCWQLRLNKLNLSGIPKHVRPGEIGVRPKDTLAYLRATLRKSVPYYRMKLMVVGLQGRGKTTLLSALKGQKLPPNLSTVGIVIDEWQVQIGASSRFSLQRLLTQSDAPLITFSTWDLAGQNVYYAAHQMFLSPNTLYLAVWNVTHGEEGVESLRRWLLNIQARAPFSEVLIVGTHLDLLPKKNRQARVDALNHSIAQKYFDNQGFPKIVGNIVVSPTTGENIPELKELIYSKALKVKDLGENIIGRMVPQSYIDLQQAVIQEAERRRTTGEPPVLLEDEILQLAKCSPQNDILDTEELTLATRFLHENGVLLHYNDQLRGLNHLYFIDPAWVCDLIATLVTVRERNPFIVNGVMKKKDLQLVLRDPKFPQNFILQYLQLMERFEIALSINEEQLLIPSMLPKEKPGLQLHKLQKLMAKRKKSNEQGRFSGSRGSSSLDNSNINTVCRNYQMAYTPSGFWSRLITRLIVSVQRWRTIEQIKEESYSLVYWREGIGVVYEGGYFKVESYQELIPVNQGKAVFQEINGVAITVWSEQRDFAAIGFIVDQIDALISEWYPGLDETDMYGLPLVRRLIPCPLCINWMTHRKSMKRSVSMEFPSTLPSNFLMLQTLHPHNFTLPECAATAMRFSTISCPSHPDRVVSISLLIPDLLMADLPRQLLVDQTQFKFDPRESHKIGGGGSGEVYRGSYRNETVAVKIFHSIGQTGSLLDSGLGNTGPSPGSRTLSGSCYRSHVSEGSSGRRSDVYAANTERDMEEELERTKVVKAFWDLRQEVAVLCRLNHPCVVRLLAVSLRPLCFVLELAPFGSLATVLDELSSKREARENEGSQVSRSRESILGRELSYSIAFQVASALWYLHDCNIIYRDLKADNVLVWSMDESALLNVKLSDYGISCFATPQGVAGEEGTPGYQAPEIRTGVGYDEKVDIFSFGIFLFELLTGCRPFSDYRNVVDIKKAIRRGVRPSPQLELDSQLPRLERLMRSCWHQLPEKRPPASEILKEMEDPAFLCQCRLLPATDENLLEKVTAIYALSNVASGNPKVPVAMEGSSTEIASNFILIWSRERNDRYYSIINCETGVFHTQGQNCEGHRVLCMTRVENRTWLGTEGCTIEVFGRTSWRNPSILWSYTTKAPVLALLTEYFPTDEDLPEKAELESGTRVKSVFASLANGTLIVFTPKTRLARRFSHADVTLETKGEDERLKKESDKWSNFQVVNLGQSGMPTKCMVLVFNNKELWVGCGNKIVIVDTNTLVILDEIAVYQTQRTHVRIMVTDGTRVWCADRRSSKILQWEVSSRQLTNIFDCDVNSPVGKVLDTNIVESRRFTSRKGDDERSSRRDRTVSDPPDMCEPSFTESMFKEAMDRSVNEEGDETNSLRKEDSLPRRIGSDFGRNTTENDRHEDSGNMDSKQVQAFSRSLSAETVSDEGGISSFCSTDTTKSNTVLSQASSTPQESHAQTEDFQTNEDSVSVISENVPTLIEKTATIDNNRNSGEEVIESRCDATSNHGKSDALSMTLSVETIPEITIEAQRQTGDNNVEDEKETETVTREAVDKREGADFELLDREETRQAFIEGARKSLGSESSISRPCASMTSLRQPFNSPSRTPSLMSSTRRKSQRRQEKDEGNKSPLSKPWAARPRIRILAGTINRVTALSLVNGTLWIGRGVGDVLTLNVNSFNDDVPLGLVFAQLESDNLLGYENGQVDEIVSSGMDKVVCLRRLETPRGSVNATERGLERYQLVLWEAWGDTEFRKFNSRLEEFNSLIP</sequence>
<dbReference type="GO" id="GO:0004674">
    <property type="term" value="F:protein serine/threonine kinase activity"/>
    <property type="evidence" value="ECO:0007669"/>
    <property type="project" value="UniProtKB-KW"/>
</dbReference>
<dbReference type="Gene3D" id="1.10.510.10">
    <property type="entry name" value="Transferase(Phosphotransferase) domain 1"/>
    <property type="match status" value="1"/>
</dbReference>
<dbReference type="Pfam" id="PF00560">
    <property type="entry name" value="LRR_1"/>
    <property type="match status" value="1"/>
</dbReference>
<accession>A0AAU9X7R3</accession>
<dbReference type="InterPro" id="IPR003591">
    <property type="entry name" value="Leu-rich_rpt_typical-subtyp"/>
</dbReference>
<keyword evidence="5" id="KW-0808">Transferase</keyword>
<evidence type="ECO:0000256" key="5">
    <source>
        <dbReference type="ARBA" id="ARBA00022679"/>
    </source>
</evidence>
<evidence type="ECO:0000256" key="15">
    <source>
        <dbReference type="SAM" id="MobiDB-lite"/>
    </source>
</evidence>
<dbReference type="PROSITE" id="PS00107">
    <property type="entry name" value="PROTEIN_KINASE_ATP"/>
    <property type="match status" value="1"/>
</dbReference>
<dbReference type="PROSITE" id="PS50297">
    <property type="entry name" value="ANK_REP_REGION"/>
    <property type="match status" value="2"/>
</dbReference>
<feature type="compositionally biased region" description="Basic and acidic residues" evidence="15">
    <location>
        <begin position="1995"/>
        <end position="2008"/>
    </location>
</feature>
<evidence type="ECO:0000256" key="11">
    <source>
        <dbReference type="ARBA" id="ARBA00047899"/>
    </source>
</evidence>
<dbReference type="PROSITE" id="PS50088">
    <property type="entry name" value="ANK_REPEAT"/>
    <property type="match status" value="2"/>
</dbReference>
<evidence type="ECO:0000259" key="17">
    <source>
        <dbReference type="PROSITE" id="PS51424"/>
    </source>
</evidence>
<evidence type="ECO:0000256" key="6">
    <source>
        <dbReference type="ARBA" id="ARBA00022737"/>
    </source>
</evidence>
<keyword evidence="3" id="KW-0723">Serine/threonine-protein kinase</keyword>
<dbReference type="GO" id="GO:0005524">
    <property type="term" value="F:ATP binding"/>
    <property type="evidence" value="ECO:0007669"/>
    <property type="project" value="UniProtKB-UniRule"/>
</dbReference>
<feature type="compositionally biased region" description="Basic and acidic residues" evidence="15">
    <location>
        <begin position="1978"/>
        <end position="1988"/>
    </location>
</feature>
<comment type="catalytic activity">
    <reaction evidence="11">
        <text>L-threonyl-[protein] + ATP = O-phospho-L-threonyl-[protein] + ADP + H(+)</text>
        <dbReference type="Rhea" id="RHEA:46608"/>
        <dbReference type="Rhea" id="RHEA-COMP:11060"/>
        <dbReference type="Rhea" id="RHEA-COMP:11605"/>
        <dbReference type="ChEBI" id="CHEBI:15378"/>
        <dbReference type="ChEBI" id="CHEBI:30013"/>
        <dbReference type="ChEBI" id="CHEBI:30616"/>
        <dbReference type="ChEBI" id="CHEBI:61977"/>
        <dbReference type="ChEBI" id="CHEBI:456216"/>
        <dbReference type="EC" id="2.7.11.1"/>
    </reaction>
</comment>
<name>A0AAU9X7R3_9CNID</name>
<dbReference type="Gene3D" id="3.30.70.1390">
    <property type="entry name" value="ROC domain from the Parkinson's disease-associated leucine-rich repeat kinase 2"/>
    <property type="match status" value="1"/>
</dbReference>
<evidence type="ECO:0000313" key="19">
    <source>
        <dbReference type="Proteomes" id="UP001159428"/>
    </source>
</evidence>
<keyword evidence="10" id="KW-0342">GTP-binding</keyword>
<dbReference type="SMART" id="SM00369">
    <property type="entry name" value="LRR_TYP"/>
    <property type="match status" value="8"/>
</dbReference>
<dbReference type="GO" id="GO:0005525">
    <property type="term" value="F:GTP binding"/>
    <property type="evidence" value="ECO:0007669"/>
    <property type="project" value="UniProtKB-KW"/>
</dbReference>
<feature type="repeat" description="ANK" evidence="13">
    <location>
        <begin position="80"/>
        <end position="107"/>
    </location>
</feature>
<feature type="region of interest" description="Disordered" evidence="15">
    <location>
        <begin position="2195"/>
        <end position="2253"/>
    </location>
</feature>
<dbReference type="Pfam" id="PF25497">
    <property type="entry name" value="COR-B"/>
    <property type="match status" value="1"/>
</dbReference>
<evidence type="ECO:0000259" key="16">
    <source>
        <dbReference type="PROSITE" id="PS50011"/>
    </source>
</evidence>
<dbReference type="Pfam" id="PF13855">
    <property type="entry name" value="LRR_8"/>
    <property type="match status" value="2"/>
</dbReference>
<comment type="cofactor">
    <cofactor evidence="1">
        <name>Mg(2+)</name>
        <dbReference type="ChEBI" id="CHEBI:18420"/>
    </cofactor>
</comment>
<comment type="catalytic activity">
    <reaction evidence="12">
        <text>L-seryl-[protein] + ATP = O-phospho-L-seryl-[protein] + ADP + H(+)</text>
        <dbReference type="Rhea" id="RHEA:17989"/>
        <dbReference type="Rhea" id="RHEA-COMP:9863"/>
        <dbReference type="Rhea" id="RHEA-COMP:11604"/>
        <dbReference type="ChEBI" id="CHEBI:15378"/>
        <dbReference type="ChEBI" id="CHEBI:29999"/>
        <dbReference type="ChEBI" id="CHEBI:30616"/>
        <dbReference type="ChEBI" id="CHEBI:83421"/>
        <dbReference type="ChEBI" id="CHEBI:456216"/>
        <dbReference type="EC" id="2.7.11.1"/>
    </reaction>
</comment>
<evidence type="ECO:0000256" key="10">
    <source>
        <dbReference type="ARBA" id="ARBA00023134"/>
    </source>
</evidence>
<evidence type="ECO:0000256" key="13">
    <source>
        <dbReference type="PROSITE-ProRule" id="PRU00023"/>
    </source>
</evidence>
<keyword evidence="6" id="KW-0677">Repeat</keyword>
<evidence type="ECO:0000313" key="18">
    <source>
        <dbReference type="EMBL" id="CAH3139075.1"/>
    </source>
</evidence>
<feature type="repeat" description="ANK" evidence="13">
    <location>
        <begin position="172"/>
        <end position="204"/>
    </location>
</feature>
<evidence type="ECO:0000256" key="2">
    <source>
        <dbReference type="ARBA" id="ARBA00012513"/>
    </source>
</evidence>
<keyword evidence="4" id="KW-0433">Leucine-rich repeat</keyword>
<feature type="domain" description="Roc" evidence="17">
    <location>
        <begin position="668"/>
        <end position="863"/>
    </location>
</feature>
<feature type="region of interest" description="Disordered" evidence="15">
    <location>
        <begin position="1946"/>
        <end position="2028"/>
    </location>
</feature>
<protein>
    <recommendedName>
        <fullName evidence="2">non-specific serine/threonine protein kinase</fullName>
        <ecNumber evidence="2">2.7.11.1</ecNumber>
    </recommendedName>
</protein>
<dbReference type="InterPro" id="IPR057263">
    <property type="entry name" value="COR-B"/>
</dbReference>
<dbReference type="PANTHER" id="PTHR48056">
    <property type="entry name" value="LRR RECEPTOR-LIKE SERINE/THREONINE-PROTEIN KINASE-RELATED"/>
    <property type="match status" value="1"/>
</dbReference>
<dbReference type="SMART" id="SM00220">
    <property type="entry name" value="S_TKc"/>
    <property type="match status" value="1"/>
</dbReference>
<dbReference type="PANTHER" id="PTHR48056:SF81">
    <property type="entry name" value="RECEPTOR PROTEIN-TYROSINE KINASE CEPR1"/>
    <property type="match status" value="1"/>
</dbReference>
<dbReference type="SUPFAM" id="SSF56112">
    <property type="entry name" value="Protein kinase-like (PK-like)"/>
    <property type="match status" value="1"/>
</dbReference>
<proteinExistence type="predicted"/>
<dbReference type="InterPro" id="IPR011009">
    <property type="entry name" value="Kinase-like_dom_sf"/>
</dbReference>
<gene>
    <name evidence="18" type="ORF">PMEA_00018341</name>
</gene>
<dbReference type="InterPro" id="IPR050647">
    <property type="entry name" value="Plant_LRR-RLKs"/>
</dbReference>
<evidence type="ECO:0000256" key="8">
    <source>
        <dbReference type="ARBA" id="ARBA00022777"/>
    </source>
</evidence>
<dbReference type="SUPFAM" id="SSF52540">
    <property type="entry name" value="P-loop containing nucleoside triphosphate hydrolases"/>
    <property type="match status" value="1"/>
</dbReference>
<dbReference type="Gene3D" id="3.30.200.20">
    <property type="entry name" value="Phosphorylase Kinase, domain 1"/>
    <property type="match status" value="1"/>
</dbReference>
<dbReference type="Pfam" id="PF00069">
    <property type="entry name" value="Pkinase"/>
    <property type="match status" value="1"/>
</dbReference>
<dbReference type="InterPro" id="IPR032675">
    <property type="entry name" value="LRR_dom_sf"/>
</dbReference>
<dbReference type="Gene3D" id="1.25.40.20">
    <property type="entry name" value="Ankyrin repeat-containing domain"/>
    <property type="match status" value="2"/>
</dbReference>
<evidence type="ECO:0000256" key="12">
    <source>
        <dbReference type="ARBA" id="ARBA00048679"/>
    </source>
</evidence>
<dbReference type="InterPro" id="IPR036770">
    <property type="entry name" value="Ankyrin_rpt-contain_sf"/>
</dbReference>
<dbReference type="InterPro" id="IPR011044">
    <property type="entry name" value="Quino_amine_DH_bsu"/>
</dbReference>
<dbReference type="SUPFAM" id="SSF50969">
    <property type="entry name" value="YVTN repeat-like/Quinoprotein amine dehydrogenase"/>
    <property type="match status" value="1"/>
</dbReference>
<dbReference type="InterPro" id="IPR027417">
    <property type="entry name" value="P-loop_NTPase"/>
</dbReference>
<organism evidence="18 19">
    <name type="scientific">Pocillopora meandrina</name>
    <dbReference type="NCBI Taxonomy" id="46732"/>
    <lineage>
        <taxon>Eukaryota</taxon>
        <taxon>Metazoa</taxon>
        <taxon>Cnidaria</taxon>
        <taxon>Anthozoa</taxon>
        <taxon>Hexacorallia</taxon>
        <taxon>Scleractinia</taxon>
        <taxon>Astrocoeniina</taxon>
        <taxon>Pocilloporidae</taxon>
        <taxon>Pocillopora</taxon>
    </lineage>
</organism>
<feature type="region of interest" description="Disordered" evidence="15">
    <location>
        <begin position="2064"/>
        <end position="2088"/>
    </location>
</feature>
<feature type="compositionally biased region" description="Polar residues" evidence="15">
    <location>
        <begin position="2201"/>
        <end position="2232"/>
    </location>
</feature>
<dbReference type="InterPro" id="IPR008271">
    <property type="entry name" value="Ser/Thr_kinase_AS"/>
</dbReference>
<dbReference type="Pfam" id="PF08477">
    <property type="entry name" value="Roc"/>
    <property type="match status" value="1"/>
</dbReference>
<dbReference type="PROSITE" id="PS51424">
    <property type="entry name" value="ROC"/>
    <property type="match status" value="1"/>
</dbReference>
<reference evidence="18 19" key="1">
    <citation type="submission" date="2022-05" db="EMBL/GenBank/DDBJ databases">
        <authorList>
            <consortium name="Genoscope - CEA"/>
            <person name="William W."/>
        </authorList>
    </citation>
    <scope>NUCLEOTIDE SEQUENCE [LARGE SCALE GENOMIC DNA]</scope>
</reference>
<feature type="compositionally biased region" description="Basic and acidic residues" evidence="15">
    <location>
        <begin position="1946"/>
        <end position="1963"/>
    </location>
</feature>
<dbReference type="InterPro" id="IPR056602">
    <property type="entry name" value="Beta-prop_LRRK2"/>
</dbReference>
<comment type="caution">
    <text evidence="18">The sequence shown here is derived from an EMBL/GenBank/DDBJ whole genome shotgun (WGS) entry which is preliminary data.</text>
</comment>
<dbReference type="InterPro" id="IPR032171">
    <property type="entry name" value="COR-A"/>
</dbReference>
<dbReference type="InterPro" id="IPR000719">
    <property type="entry name" value="Prot_kinase_dom"/>
</dbReference>
<keyword evidence="9 14" id="KW-0067">ATP-binding</keyword>
<dbReference type="EC" id="2.7.11.1" evidence="2"/>
<feature type="compositionally biased region" description="Polar residues" evidence="15">
    <location>
        <begin position="1342"/>
        <end position="1364"/>
    </location>
</feature>
<dbReference type="Proteomes" id="UP001159428">
    <property type="component" value="Unassembled WGS sequence"/>
</dbReference>
<feature type="binding site" evidence="14">
    <location>
        <position position="1323"/>
    </location>
    <ligand>
        <name>ATP</name>
        <dbReference type="ChEBI" id="CHEBI:30616"/>
    </ligand>
</feature>
<evidence type="ECO:0000256" key="3">
    <source>
        <dbReference type="ARBA" id="ARBA00022527"/>
    </source>
</evidence>
<dbReference type="SUPFAM" id="SSF52047">
    <property type="entry name" value="RNI-like"/>
    <property type="match status" value="1"/>
</dbReference>
<dbReference type="SUPFAM" id="SSF52058">
    <property type="entry name" value="L domain-like"/>
    <property type="match status" value="1"/>
</dbReference>
<keyword evidence="19" id="KW-1185">Reference proteome</keyword>
<evidence type="ECO:0000256" key="1">
    <source>
        <dbReference type="ARBA" id="ARBA00001946"/>
    </source>
</evidence>